<evidence type="ECO:0000256" key="4">
    <source>
        <dbReference type="ARBA" id="ARBA00022980"/>
    </source>
</evidence>
<evidence type="ECO:0000256" key="8">
    <source>
        <dbReference type="ARBA" id="ARBA00035425"/>
    </source>
</evidence>
<gene>
    <name evidence="11" type="primary">MRPL52</name>
</gene>
<keyword evidence="10" id="KW-1185">Reference proteome</keyword>
<dbReference type="RefSeq" id="XP_020665386.2">
    <property type="nucleotide sequence ID" value="XM_020809727.2"/>
</dbReference>
<dbReference type="KEGG" id="pvt:110087812"/>
<evidence type="ECO:0000256" key="2">
    <source>
        <dbReference type="ARBA" id="ARBA00007232"/>
    </source>
</evidence>
<evidence type="ECO:0000256" key="6">
    <source>
        <dbReference type="ARBA" id="ARBA00023274"/>
    </source>
</evidence>
<dbReference type="GO" id="GO:0005762">
    <property type="term" value="C:mitochondrial large ribosomal subunit"/>
    <property type="evidence" value="ECO:0007669"/>
    <property type="project" value="InterPro"/>
</dbReference>
<proteinExistence type="inferred from homology"/>
<dbReference type="PANTHER" id="PTHR34090">
    <property type="entry name" value="39S RIBOSOMAL PROTEIN L52, MITOCHONDRIAL"/>
    <property type="match status" value="1"/>
</dbReference>
<feature type="compositionally biased region" description="Basic and acidic residues" evidence="9">
    <location>
        <begin position="103"/>
        <end position="114"/>
    </location>
</feature>
<accession>A0A6J0UXJ8</accession>
<dbReference type="Proteomes" id="UP001652642">
    <property type="component" value="Chromosome 6"/>
</dbReference>
<reference evidence="11" key="1">
    <citation type="submission" date="2025-08" db="UniProtKB">
        <authorList>
            <consortium name="RefSeq"/>
        </authorList>
    </citation>
    <scope>IDENTIFICATION</scope>
</reference>
<comment type="similarity">
    <text evidence="2">Belongs to the mitochondrion-specific ribosomal protein mL52 family.</text>
</comment>
<dbReference type="OrthoDB" id="10249237at2759"/>
<evidence type="ECO:0000256" key="3">
    <source>
        <dbReference type="ARBA" id="ARBA00022946"/>
    </source>
</evidence>
<keyword evidence="4" id="KW-0689">Ribosomal protein</keyword>
<evidence type="ECO:0000313" key="10">
    <source>
        <dbReference type="Proteomes" id="UP001652642"/>
    </source>
</evidence>
<sequence length="130" mass="14977">MAACVTQRLRPHLAKLTFVSRNLHCSTVDQSCGPWRVKHGLPVNPSMHGPLTDLPDWTFADGRPAPPMKRQLLRKEKNKELARRVVMLSKEIDHGIEKWEARQREKKQEEEAKQLNKLQPKGGFLPRTPK</sequence>
<organism evidence="10 11">
    <name type="scientific">Pogona vitticeps</name>
    <name type="common">central bearded dragon</name>
    <dbReference type="NCBI Taxonomy" id="103695"/>
    <lineage>
        <taxon>Eukaryota</taxon>
        <taxon>Metazoa</taxon>
        <taxon>Chordata</taxon>
        <taxon>Craniata</taxon>
        <taxon>Vertebrata</taxon>
        <taxon>Euteleostomi</taxon>
        <taxon>Lepidosauria</taxon>
        <taxon>Squamata</taxon>
        <taxon>Bifurcata</taxon>
        <taxon>Unidentata</taxon>
        <taxon>Episquamata</taxon>
        <taxon>Toxicofera</taxon>
        <taxon>Iguania</taxon>
        <taxon>Acrodonta</taxon>
        <taxon>Agamidae</taxon>
        <taxon>Amphibolurinae</taxon>
        <taxon>Pogona</taxon>
    </lineage>
</organism>
<dbReference type="CTD" id="122704"/>
<dbReference type="GeneID" id="110087812"/>
<dbReference type="AlphaFoldDB" id="A0A6J0UXJ8"/>
<evidence type="ECO:0000256" key="9">
    <source>
        <dbReference type="SAM" id="MobiDB-lite"/>
    </source>
</evidence>
<dbReference type="InParanoid" id="A0A6J0UXJ8"/>
<evidence type="ECO:0000256" key="5">
    <source>
        <dbReference type="ARBA" id="ARBA00023128"/>
    </source>
</evidence>
<dbReference type="InterPro" id="IPR034596">
    <property type="entry name" value="Ribosomal_mL52"/>
</dbReference>
<protein>
    <recommendedName>
        <fullName evidence="7">Large ribosomal subunit protein mL52</fullName>
    </recommendedName>
    <alternativeName>
        <fullName evidence="8">39S ribosomal protein L52, mitochondrial</fullName>
    </alternativeName>
</protein>
<name>A0A6J0UXJ8_9SAUR</name>
<dbReference type="GO" id="GO:0003735">
    <property type="term" value="F:structural constituent of ribosome"/>
    <property type="evidence" value="ECO:0007669"/>
    <property type="project" value="InterPro"/>
</dbReference>
<dbReference type="GO" id="GO:0032543">
    <property type="term" value="P:mitochondrial translation"/>
    <property type="evidence" value="ECO:0007669"/>
    <property type="project" value="InterPro"/>
</dbReference>
<keyword evidence="6" id="KW-0687">Ribonucleoprotein</keyword>
<comment type="subcellular location">
    <subcellularLocation>
        <location evidence="1">Mitochondrion</location>
    </subcellularLocation>
</comment>
<keyword evidence="5" id="KW-0496">Mitochondrion</keyword>
<dbReference type="PANTHER" id="PTHR34090:SF1">
    <property type="entry name" value="LARGE RIBOSOMAL SUBUNIT PROTEIN ML52"/>
    <property type="match status" value="1"/>
</dbReference>
<evidence type="ECO:0000313" key="11">
    <source>
        <dbReference type="RefSeq" id="XP_020665386.2"/>
    </source>
</evidence>
<dbReference type="Pfam" id="PF18699">
    <property type="entry name" value="MRPL52"/>
    <property type="match status" value="1"/>
</dbReference>
<keyword evidence="3" id="KW-0809">Transit peptide</keyword>
<feature type="region of interest" description="Disordered" evidence="9">
    <location>
        <begin position="103"/>
        <end position="130"/>
    </location>
</feature>
<evidence type="ECO:0000256" key="7">
    <source>
        <dbReference type="ARBA" id="ARBA00035181"/>
    </source>
</evidence>
<evidence type="ECO:0000256" key="1">
    <source>
        <dbReference type="ARBA" id="ARBA00004173"/>
    </source>
</evidence>